<organism evidence="3 4">
    <name type="scientific">Streptomyces chitinivorans</name>
    <dbReference type="NCBI Taxonomy" id="1257027"/>
    <lineage>
        <taxon>Bacteria</taxon>
        <taxon>Bacillati</taxon>
        <taxon>Actinomycetota</taxon>
        <taxon>Actinomycetes</taxon>
        <taxon>Kitasatosporales</taxon>
        <taxon>Streptomycetaceae</taxon>
        <taxon>Streptomyces</taxon>
    </lineage>
</organism>
<dbReference type="EMBL" id="JBIHMK010000034">
    <property type="protein sequence ID" value="MFH0248825.1"/>
    <property type="molecule type" value="Genomic_DNA"/>
</dbReference>
<dbReference type="PANTHER" id="PTHR43157:SF31">
    <property type="entry name" value="PHOSPHATIDYLINOSITOL-GLYCAN BIOSYNTHESIS CLASS F PROTEIN"/>
    <property type="match status" value="1"/>
</dbReference>
<keyword evidence="1" id="KW-0560">Oxidoreductase</keyword>
<dbReference type="Gene3D" id="3.40.50.720">
    <property type="entry name" value="NAD(P)-binding Rossmann-like Domain"/>
    <property type="match status" value="1"/>
</dbReference>
<feature type="compositionally biased region" description="Basic and acidic residues" evidence="2">
    <location>
        <begin position="49"/>
        <end position="59"/>
    </location>
</feature>
<feature type="region of interest" description="Disordered" evidence="2">
    <location>
        <begin position="49"/>
        <end position="76"/>
    </location>
</feature>
<evidence type="ECO:0000313" key="4">
    <source>
        <dbReference type="Proteomes" id="UP001607069"/>
    </source>
</evidence>
<dbReference type="SUPFAM" id="SSF51735">
    <property type="entry name" value="NAD(P)-binding Rossmann-fold domains"/>
    <property type="match status" value="1"/>
</dbReference>
<name>A0ABW7HSI6_9ACTN</name>
<evidence type="ECO:0000256" key="1">
    <source>
        <dbReference type="ARBA" id="ARBA00023002"/>
    </source>
</evidence>
<keyword evidence="4" id="KW-1185">Reference proteome</keyword>
<dbReference type="PANTHER" id="PTHR43157">
    <property type="entry name" value="PHOSPHATIDYLINOSITOL-GLYCAN BIOSYNTHESIS CLASS F PROTEIN-RELATED"/>
    <property type="match status" value="1"/>
</dbReference>
<evidence type="ECO:0008006" key="5">
    <source>
        <dbReference type="Google" id="ProtNLM"/>
    </source>
</evidence>
<dbReference type="Proteomes" id="UP001607069">
    <property type="component" value="Unassembled WGS sequence"/>
</dbReference>
<sequence length="97" mass="10372">MGWTVRDIPGPGGRTAVVTGANGGLGYVTAREPARRGAQVVLACRDRGRGAAALERPRAEAPGPSPRARRTRDDAASARLWKTSERLTGVRYDFAVR</sequence>
<comment type="caution">
    <text evidence="3">The sequence shown here is derived from an EMBL/GenBank/DDBJ whole genome shotgun (WGS) entry which is preliminary data.</text>
</comment>
<protein>
    <recommendedName>
        <fullName evidence="5">Short-chain dehydrogenase</fullName>
    </recommendedName>
</protein>
<dbReference type="RefSeq" id="WP_394631133.1">
    <property type="nucleotide sequence ID" value="NZ_BAABEN010000025.1"/>
</dbReference>
<accession>A0ABW7HSI6</accession>
<proteinExistence type="predicted"/>
<gene>
    <name evidence="3" type="ORF">ACG5V6_11435</name>
</gene>
<dbReference type="InterPro" id="IPR036291">
    <property type="entry name" value="NAD(P)-bd_dom_sf"/>
</dbReference>
<reference evidence="3 4" key="1">
    <citation type="submission" date="2024-10" db="EMBL/GenBank/DDBJ databases">
        <authorList>
            <person name="Cho J.-C."/>
        </authorList>
    </citation>
    <scope>NUCLEOTIDE SEQUENCE [LARGE SCALE GENOMIC DNA]</scope>
    <source>
        <strain evidence="3 4">KCTC29696</strain>
    </source>
</reference>
<evidence type="ECO:0000313" key="3">
    <source>
        <dbReference type="EMBL" id="MFH0248825.1"/>
    </source>
</evidence>
<evidence type="ECO:0000256" key="2">
    <source>
        <dbReference type="SAM" id="MobiDB-lite"/>
    </source>
</evidence>